<proteinExistence type="predicted"/>
<evidence type="ECO:0000313" key="8">
    <source>
        <dbReference type="Proteomes" id="UP001296104"/>
    </source>
</evidence>
<feature type="region of interest" description="Disordered" evidence="4">
    <location>
        <begin position="157"/>
        <end position="188"/>
    </location>
</feature>
<dbReference type="GO" id="GO:0031410">
    <property type="term" value="C:cytoplasmic vesicle"/>
    <property type="evidence" value="ECO:0007669"/>
    <property type="project" value="TreeGrafter"/>
</dbReference>
<dbReference type="InterPro" id="IPR005113">
    <property type="entry name" value="uDENN_dom"/>
</dbReference>
<evidence type="ECO:0000256" key="2">
    <source>
        <dbReference type="ARBA" id="ARBA00022833"/>
    </source>
</evidence>
<keyword evidence="3" id="KW-0175">Coiled coil</keyword>
<dbReference type="PROSITE" id="PS50081">
    <property type="entry name" value="ZF_DAG_PE_2"/>
    <property type="match status" value="1"/>
</dbReference>
<feature type="compositionally biased region" description="Polar residues" evidence="4">
    <location>
        <begin position="202"/>
        <end position="214"/>
    </location>
</feature>
<evidence type="ECO:0000313" key="7">
    <source>
        <dbReference type="EMBL" id="CAK4026880.1"/>
    </source>
</evidence>
<dbReference type="AlphaFoldDB" id="A0AAI8YZX2"/>
<feature type="compositionally biased region" description="Polar residues" evidence="4">
    <location>
        <begin position="69"/>
        <end position="81"/>
    </location>
</feature>
<dbReference type="SUPFAM" id="SSF57889">
    <property type="entry name" value="Cysteine-rich domain"/>
    <property type="match status" value="1"/>
</dbReference>
<dbReference type="SMART" id="SM00799">
    <property type="entry name" value="DENN"/>
    <property type="match status" value="1"/>
</dbReference>
<dbReference type="GO" id="GO:0046872">
    <property type="term" value="F:metal ion binding"/>
    <property type="evidence" value="ECO:0007669"/>
    <property type="project" value="UniProtKB-KW"/>
</dbReference>
<reference evidence="7" key="1">
    <citation type="submission" date="2023-11" db="EMBL/GenBank/DDBJ databases">
        <authorList>
            <person name="Alioto T."/>
            <person name="Alioto T."/>
            <person name="Gomez Garrido J."/>
        </authorList>
    </citation>
    <scope>NUCLEOTIDE SEQUENCE</scope>
</reference>
<dbReference type="InterPro" id="IPR043153">
    <property type="entry name" value="DENN_C"/>
</dbReference>
<keyword evidence="2" id="KW-0862">Zinc</keyword>
<dbReference type="SMART" id="SM00801">
    <property type="entry name" value="dDENN"/>
    <property type="match status" value="1"/>
</dbReference>
<dbReference type="Gene3D" id="3.40.50.11500">
    <property type="match status" value="1"/>
</dbReference>
<feature type="region of interest" description="Disordered" evidence="4">
    <location>
        <begin position="717"/>
        <end position="772"/>
    </location>
</feature>
<feature type="region of interest" description="Disordered" evidence="4">
    <location>
        <begin position="41"/>
        <end position="87"/>
    </location>
</feature>
<dbReference type="PANTHER" id="PTHR12296:SF21">
    <property type="entry name" value="DENN DOMAIN-CONTAINING PROTEIN 3"/>
    <property type="match status" value="1"/>
</dbReference>
<organism evidence="7 8">
    <name type="scientific">Lecanosticta acicola</name>
    <dbReference type="NCBI Taxonomy" id="111012"/>
    <lineage>
        <taxon>Eukaryota</taxon>
        <taxon>Fungi</taxon>
        <taxon>Dikarya</taxon>
        <taxon>Ascomycota</taxon>
        <taxon>Pezizomycotina</taxon>
        <taxon>Dothideomycetes</taxon>
        <taxon>Dothideomycetidae</taxon>
        <taxon>Mycosphaerellales</taxon>
        <taxon>Mycosphaerellaceae</taxon>
        <taxon>Lecanosticta</taxon>
    </lineage>
</organism>
<dbReference type="CDD" id="cd20805">
    <property type="entry name" value="C1_DGK_rpt2"/>
    <property type="match status" value="1"/>
</dbReference>
<dbReference type="Proteomes" id="UP001296104">
    <property type="component" value="Unassembled WGS sequence"/>
</dbReference>
<dbReference type="PANTHER" id="PTHR12296">
    <property type="entry name" value="DENN DOMAIN-CONTAINING PROTEIN 4"/>
    <property type="match status" value="1"/>
</dbReference>
<feature type="region of interest" description="Disordered" evidence="4">
    <location>
        <begin position="1053"/>
        <end position="1118"/>
    </location>
</feature>
<dbReference type="PROSITE" id="PS00479">
    <property type="entry name" value="ZF_DAG_PE_1"/>
    <property type="match status" value="1"/>
</dbReference>
<feature type="region of interest" description="Disordered" evidence="4">
    <location>
        <begin position="202"/>
        <end position="240"/>
    </location>
</feature>
<keyword evidence="1" id="KW-0479">Metal-binding</keyword>
<dbReference type="InterPro" id="IPR005112">
    <property type="entry name" value="dDENN_dom"/>
</dbReference>
<evidence type="ECO:0000256" key="1">
    <source>
        <dbReference type="ARBA" id="ARBA00022723"/>
    </source>
</evidence>
<dbReference type="GO" id="GO:0032483">
    <property type="term" value="P:regulation of Rab protein signal transduction"/>
    <property type="evidence" value="ECO:0007669"/>
    <property type="project" value="TreeGrafter"/>
</dbReference>
<dbReference type="PROSITE" id="PS50211">
    <property type="entry name" value="DENN"/>
    <property type="match status" value="1"/>
</dbReference>
<name>A0AAI8YZX2_9PEZI</name>
<dbReference type="SMART" id="SM00800">
    <property type="entry name" value="uDENN"/>
    <property type="match status" value="1"/>
</dbReference>
<dbReference type="Pfam" id="PF03456">
    <property type="entry name" value="uDENN"/>
    <property type="match status" value="1"/>
</dbReference>
<dbReference type="InterPro" id="IPR051696">
    <property type="entry name" value="DENN_Domain_GEFs"/>
</dbReference>
<dbReference type="Pfam" id="PF02141">
    <property type="entry name" value="DENN"/>
    <property type="match status" value="1"/>
</dbReference>
<dbReference type="Pfam" id="PF03455">
    <property type="entry name" value="dDENN"/>
    <property type="match status" value="1"/>
</dbReference>
<evidence type="ECO:0000259" key="5">
    <source>
        <dbReference type="PROSITE" id="PS50081"/>
    </source>
</evidence>
<feature type="coiled-coil region" evidence="3">
    <location>
        <begin position="371"/>
        <end position="398"/>
    </location>
</feature>
<gene>
    <name evidence="7" type="ORF">LECACI_7A005041</name>
</gene>
<accession>A0AAI8YZX2</accession>
<keyword evidence="8" id="KW-1185">Reference proteome</keyword>
<evidence type="ECO:0000256" key="4">
    <source>
        <dbReference type="SAM" id="MobiDB-lite"/>
    </source>
</evidence>
<dbReference type="EMBL" id="CAVMBE010000031">
    <property type="protein sequence ID" value="CAK4026880.1"/>
    <property type="molecule type" value="Genomic_DNA"/>
</dbReference>
<feature type="compositionally biased region" description="Low complexity" evidence="4">
    <location>
        <begin position="730"/>
        <end position="761"/>
    </location>
</feature>
<evidence type="ECO:0000259" key="6">
    <source>
        <dbReference type="PROSITE" id="PS50211"/>
    </source>
</evidence>
<dbReference type="InterPro" id="IPR037516">
    <property type="entry name" value="Tripartite_DENN"/>
</dbReference>
<dbReference type="InterPro" id="IPR002219">
    <property type="entry name" value="PKC_DAG/PE"/>
</dbReference>
<dbReference type="InterPro" id="IPR046349">
    <property type="entry name" value="C1-like_sf"/>
</dbReference>
<sequence>MAPAKKSKNASSPPSTGDTSAPLADYFFIAGIESSQVYDERLSPAPPAAQPVEDTIDEDRELEIDSIHNTRPTTPGSPTDTVNRRSRYSFEARKSVGSMINSVDEKIPSSNRSSTTIRAVQVNEGLLGDDDAFEEALKKFASERDSFLEDIHVSAGTVTQQNPQKRTRPKTVRIHGQDDPGASSVNGIQRGVGSLRRRLSTMNSMKRASSTRTARQSKRLSGYNSVIPAPQPFQTTPDMHPLKRRYEPVLLDRYPTKTMVDESKRRTPFPDYVPMFAFPNDVSVVSLDERPRSTWHGFAMTNSDNSKLYGVVVTLWVPLHDAASDALERQCEEWRRANMSEEERELASSLGERLSNERAKLSRLLAELPGVASGSDEREKLEEEISTVEEKIALMTDLLRPVRHGAASKIDGLTEGDSGFWIPRAYGILGRDASLTSFWKEWLKAITVPMLNGAVLRVPASSPKVGLWQPLERYVCNLCIEALSPITSITQVEVAIRDLRLYARKEAINEIPGSRNTDLYALFRCLTVPNIITLFEYALAESRIILLSSHTAMLQLACAALTSLLYPLKWAGVLIPVLPYRLIQALEAPCPYIAGVERRYEKLELPDDDFCLVDLDLNTIESTEPPTMLPRPQRRKLHALLQAAAPHHTRFGVPVGPPAYAIETFPCDAFSSENPQVFNPRAVPSTIANYVSESSTTFGDVSGLPALSRQTVFNAFLSQRPDATRGSDRPSTSSTSTGATSQSSGASPPSPTTATSPISSSFPGSGESRNDSGFALQASLREKRSGHFQNGLARRNSAVTSLFNARHPLQDKTNTEDQLSTIRRPSAPTFGHHPSMSTSTLGAPSNYAPSVYAASTMAASTIMQTPTIQPVRDNEATKWVEGHCLQRRAGDGKVYCSVCDDKCDADVFRCNGCGITIHAHCAPTVCVVCPMAFRADQVRAAFVRCFASLFYTYRRYMHPASGERKKQGLTYHFNMEQFLRSVPHGDSEYMNMLRQTQAFNEFIHDRESSRAEDPSIKLFDEIILSKRNRGRTSFFNKSNTHFLSDTSDHLWRSAAATPPGSRFPGDVRTEAGRTPAKLDSTLMKEPRSIQGAPRLQQARTKRKPVASMLGLSSQSAEP</sequence>
<evidence type="ECO:0000256" key="3">
    <source>
        <dbReference type="SAM" id="Coils"/>
    </source>
</evidence>
<comment type="caution">
    <text evidence="7">The sequence shown here is derived from an EMBL/GenBank/DDBJ whole genome shotgun (WGS) entry which is preliminary data.</text>
</comment>
<feature type="region of interest" description="Disordered" evidence="4">
    <location>
        <begin position="811"/>
        <end position="841"/>
    </location>
</feature>
<dbReference type="InterPro" id="IPR001194">
    <property type="entry name" value="cDENN_dom"/>
</dbReference>
<protein>
    <submittedName>
        <fullName evidence="7">Ddenn domain-containing</fullName>
    </submittedName>
</protein>
<feature type="domain" description="UDENN" evidence="6">
    <location>
        <begin position="232"/>
        <end position="1013"/>
    </location>
</feature>
<feature type="domain" description="Phorbol-ester/DAG-type" evidence="5">
    <location>
        <begin position="882"/>
        <end position="929"/>
    </location>
</feature>
<feature type="region of interest" description="Disordered" evidence="4">
    <location>
        <begin position="1"/>
        <end position="22"/>
    </location>
</feature>